<evidence type="ECO:0000313" key="2">
    <source>
        <dbReference type="Proteomes" id="UP000003089"/>
    </source>
</evidence>
<name>I9RQ03_9BACE</name>
<organism evidence="1 2">
    <name type="scientific">Bacteroides nordii CL02T12C05</name>
    <dbReference type="NCBI Taxonomy" id="997884"/>
    <lineage>
        <taxon>Bacteria</taxon>
        <taxon>Pseudomonadati</taxon>
        <taxon>Bacteroidota</taxon>
        <taxon>Bacteroidia</taxon>
        <taxon>Bacteroidales</taxon>
        <taxon>Bacteroidaceae</taxon>
        <taxon>Bacteroides</taxon>
    </lineage>
</organism>
<accession>I9RQ03</accession>
<dbReference type="HOGENOM" id="CLU_3340241_0_0_10"/>
<proteinExistence type="predicted"/>
<evidence type="ECO:0000313" key="1">
    <source>
        <dbReference type="EMBL" id="EIY45051.1"/>
    </source>
</evidence>
<reference evidence="1 2" key="1">
    <citation type="submission" date="2012-02" db="EMBL/GenBank/DDBJ databases">
        <title>The Genome Sequence of Bacteroides nordii CL02T12C05.</title>
        <authorList>
            <consortium name="The Broad Institute Genome Sequencing Platform"/>
            <person name="Earl A."/>
            <person name="Ward D."/>
            <person name="Feldgarden M."/>
            <person name="Gevers D."/>
            <person name="Zitomersky N.L."/>
            <person name="Coyne M.J."/>
            <person name="Comstock L.E."/>
            <person name="Young S.K."/>
            <person name="Zeng Q."/>
            <person name="Gargeya S."/>
            <person name="Fitzgerald M."/>
            <person name="Haas B."/>
            <person name="Abouelleil A."/>
            <person name="Alvarado L."/>
            <person name="Arachchi H.M."/>
            <person name="Berlin A."/>
            <person name="Chapman S.B."/>
            <person name="Gearin G."/>
            <person name="Goldberg J."/>
            <person name="Griggs A."/>
            <person name="Gujja S."/>
            <person name="Hansen M."/>
            <person name="Heiman D."/>
            <person name="Howarth C."/>
            <person name="Larimer J."/>
            <person name="Lui A."/>
            <person name="MacDonald P.J.P."/>
            <person name="McCowen C."/>
            <person name="Montmayeur A."/>
            <person name="Murphy C."/>
            <person name="Neiman D."/>
            <person name="Pearson M."/>
            <person name="Priest M."/>
            <person name="Roberts A."/>
            <person name="Saif S."/>
            <person name="Shea T."/>
            <person name="Sisk P."/>
            <person name="Stolte C."/>
            <person name="Sykes S."/>
            <person name="Wortman J."/>
            <person name="Nusbaum C."/>
            <person name="Birren B."/>
        </authorList>
    </citation>
    <scope>NUCLEOTIDE SEQUENCE [LARGE SCALE GENOMIC DNA]</scope>
    <source>
        <strain evidence="1 2">CL02T12C05</strain>
    </source>
</reference>
<dbReference type="STRING" id="997884.HMPREF1068_03704"/>
<protein>
    <submittedName>
        <fullName evidence="1">Uncharacterized protein</fullName>
    </submittedName>
</protein>
<dbReference type="AlphaFoldDB" id="I9RQ03"/>
<keyword evidence="2" id="KW-1185">Reference proteome</keyword>
<comment type="caution">
    <text evidence="1">The sequence shown here is derived from an EMBL/GenBank/DDBJ whole genome shotgun (WGS) entry which is preliminary data.</text>
</comment>
<dbReference type="EMBL" id="AGXS01000025">
    <property type="protein sequence ID" value="EIY45051.1"/>
    <property type="molecule type" value="Genomic_DNA"/>
</dbReference>
<dbReference type="Proteomes" id="UP000003089">
    <property type="component" value="Unassembled WGS sequence"/>
</dbReference>
<gene>
    <name evidence="1" type="ORF">HMPREF1068_03704</name>
</gene>
<sequence>MPFLNANILINMKLTILFMKKHCNNNKWLLKHLYNMF</sequence>